<dbReference type="EMBL" id="NWUJ01000007">
    <property type="protein sequence ID" value="PFH34022.1"/>
    <property type="molecule type" value="Genomic_DNA"/>
</dbReference>
<feature type="region of interest" description="Disordered" evidence="1">
    <location>
        <begin position="502"/>
        <end position="525"/>
    </location>
</feature>
<evidence type="ECO:0000256" key="1">
    <source>
        <dbReference type="SAM" id="MobiDB-lite"/>
    </source>
</evidence>
<keyword evidence="2" id="KW-1133">Transmembrane helix</keyword>
<dbReference type="AlphaFoldDB" id="A0A2A9MF59"/>
<proteinExistence type="predicted"/>
<feature type="transmembrane region" description="Helical" evidence="2">
    <location>
        <begin position="91"/>
        <end position="110"/>
    </location>
</feature>
<evidence type="ECO:0000313" key="4">
    <source>
        <dbReference type="Proteomes" id="UP000224006"/>
    </source>
</evidence>
<keyword evidence="2" id="KW-0812">Transmembrane</keyword>
<dbReference type="OrthoDB" id="409799at2759"/>
<feature type="transmembrane region" description="Helical" evidence="2">
    <location>
        <begin position="533"/>
        <end position="555"/>
    </location>
</feature>
<dbReference type="KEGG" id="bbes:BESB_071740"/>
<feature type="compositionally biased region" description="Polar residues" evidence="1">
    <location>
        <begin position="197"/>
        <end position="212"/>
    </location>
</feature>
<name>A0A2A9MF59_BESBE</name>
<dbReference type="VEuPathDB" id="ToxoDB:BESB_071740"/>
<evidence type="ECO:0000313" key="3">
    <source>
        <dbReference type="EMBL" id="PFH34022.1"/>
    </source>
</evidence>
<feature type="region of interest" description="Disordered" evidence="1">
    <location>
        <begin position="188"/>
        <end position="289"/>
    </location>
</feature>
<organism evidence="3 4">
    <name type="scientific">Besnoitia besnoiti</name>
    <name type="common">Apicomplexan protozoan</name>
    <dbReference type="NCBI Taxonomy" id="94643"/>
    <lineage>
        <taxon>Eukaryota</taxon>
        <taxon>Sar</taxon>
        <taxon>Alveolata</taxon>
        <taxon>Apicomplexa</taxon>
        <taxon>Conoidasida</taxon>
        <taxon>Coccidia</taxon>
        <taxon>Eucoccidiorida</taxon>
        <taxon>Eimeriorina</taxon>
        <taxon>Sarcocystidae</taxon>
        <taxon>Besnoitia</taxon>
    </lineage>
</organism>
<dbReference type="GeneID" id="40312100"/>
<reference evidence="3 4" key="1">
    <citation type="submission" date="2017-09" db="EMBL/GenBank/DDBJ databases">
        <title>Genome sequencing of Besnoitia besnoiti strain Bb-Ger1.</title>
        <authorList>
            <person name="Schares G."/>
            <person name="Venepally P."/>
            <person name="Lorenzi H.A."/>
        </authorList>
    </citation>
    <scope>NUCLEOTIDE SEQUENCE [LARGE SCALE GENOMIC DNA]</scope>
    <source>
        <strain evidence="3 4">Bb-Ger1</strain>
    </source>
</reference>
<gene>
    <name evidence="3" type="ORF">BESB_071740</name>
</gene>
<sequence>MRPHSGSALGSTKAGGRLEAGAGGAGSANGNSPWSDGRGVVSLSVRQLEAPDRERKRRKGPRQIVRYSDEVISSWQVFTLLSGTVFTSRRLWSAVALYWVLALVICLLILHFESEASHLQYTSFKALVDYLSTLIGFLLGMYVSNSLSRWWSLRMHIDHLWGCVDDLCMLACSHVLEEDEQVDASTGVLRAPALATSPRSRQSDTESGQGEQWGSGAPETRSRCKLEDGSSDPARPQSERDAGELDSPDAGPATANTKAVTSDEGRDDTPRTAHASRPPSGRTWTGRLVESEPQIRLGGDSPRQAADHSQIRPAALVLDEQEERLLLTKANVLRLILRLGKVAMNLTFDAAERESGDLSYLQNAGLLNAEELRLLEPAPSKAQVVWVWLSQLGTLLAKRGRLLFAANATRKWHEICARGRGEVAACWAFVETQLPFSYVHLLSVLVHINNLFLSILTGVGAAACVSQLAETYEARATWFAPPGPLLGSSSVLATSVATAPPGAGGPGASAGRGPSSVRGGEGGTRLRPMQRTAVWEVTQMLLMHVMLLLVIPIFYHGMINLAQTIGHPFGYKSVAFPKDLYVHLMDAECSSFFTVGQAGPPLFQAAPFPASAARSPSCADLSPTPSSAWSSSSFLGRDKAGAACGVKAKAARDKLGR</sequence>
<evidence type="ECO:0008006" key="5">
    <source>
        <dbReference type="Google" id="ProtNLM"/>
    </source>
</evidence>
<feature type="compositionally biased region" description="Basic and acidic residues" evidence="1">
    <location>
        <begin position="261"/>
        <end position="271"/>
    </location>
</feature>
<feature type="region of interest" description="Disordered" evidence="1">
    <location>
        <begin position="1"/>
        <end position="38"/>
    </location>
</feature>
<keyword evidence="4" id="KW-1185">Reference proteome</keyword>
<accession>A0A2A9MF59</accession>
<dbReference type="RefSeq" id="XP_029218031.1">
    <property type="nucleotide sequence ID" value="XM_029365547.1"/>
</dbReference>
<dbReference type="GO" id="GO:0005254">
    <property type="term" value="F:chloride channel activity"/>
    <property type="evidence" value="ECO:0007669"/>
    <property type="project" value="InterPro"/>
</dbReference>
<feature type="transmembrane region" description="Helical" evidence="2">
    <location>
        <begin position="130"/>
        <end position="147"/>
    </location>
</feature>
<dbReference type="Proteomes" id="UP000224006">
    <property type="component" value="Unassembled WGS sequence"/>
</dbReference>
<keyword evidence="2" id="KW-0472">Membrane</keyword>
<protein>
    <recommendedName>
        <fullName evidence="5">Bestrophin</fullName>
    </recommendedName>
</protein>
<evidence type="ECO:0000256" key="2">
    <source>
        <dbReference type="SAM" id="Phobius"/>
    </source>
</evidence>
<comment type="caution">
    <text evidence="3">The sequence shown here is derived from an EMBL/GenBank/DDBJ whole genome shotgun (WGS) entry which is preliminary data.</text>
</comment>